<dbReference type="AlphaFoldDB" id="A0A0K2V429"/>
<proteinExistence type="predicted"/>
<sequence length="54" mass="6030">INVASQCNSLLSFQGKTLLFICLCKDASIVLENHFYSRVHIASLLYSLLSLKTL</sequence>
<evidence type="ECO:0000313" key="1">
    <source>
        <dbReference type="EMBL" id="CDW45259.1"/>
    </source>
</evidence>
<dbReference type="EMBL" id="HACA01027898">
    <property type="protein sequence ID" value="CDW45259.1"/>
    <property type="molecule type" value="Transcribed_RNA"/>
</dbReference>
<protein>
    <submittedName>
        <fullName evidence="1">Uncharacterized protein</fullName>
    </submittedName>
</protein>
<name>A0A0K2V429_LEPSM</name>
<organism evidence="1">
    <name type="scientific">Lepeophtheirus salmonis</name>
    <name type="common">Salmon louse</name>
    <name type="synonym">Caligus salmonis</name>
    <dbReference type="NCBI Taxonomy" id="72036"/>
    <lineage>
        <taxon>Eukaryota</taxon>
        <taxon>Metazoa</taxon>
        <taxon>Ecdysozoa</taxon>
        <taxon>Arthropoda</taxon>
        <taxon>Crustacea</taxon>
        <taxon>Multicrustacea</taxon>
        <taxon>Hexanauplia</taxon>
        <taxon>Copepoda</taxon>
        <taxon>Siphonostomatoida</taxon>
        <taxon>Caligidae</taxon>
        <taxon>Lepeophtheirus</taxon>
    </lineage>
</organism>
<accession>A0A0K2V429</accession>
<reference evidence="1" key="1">
    <citation type="submission" date="2014-05" db="EMBL/GenBank/DDBJ databases">
        <authorList>
            <person name="Chronopoulou M."/>
        </authorList>
    </citation>
    <scope>NUCLEOTIDE SEQUENCE</scope>
    <source>
        <tissue evidence="1">Whole organism</tissue>
    </source>
</reference>
<feature type="non-terminal residue" evidence="1">
    <location>
        <position position="1"/>
    </location>
</feature>